<accession>A4RXJ8</accession>
<evidence type="ECO:0000256" key="4">
    <source>
        <dbReference type="ARBA" id="ARBA00022490"/>
    </source>
</evidence>
<comment type="subcellular location">
    <subcellularLocation>
        <location evidence="2">Cytoplasm</location>
    </subcellularLocation>
    <subcellularLocation>
        <location evidence="1">Peroxisome</location>
    </subcellularLocation>
</comment>
<dbReference type="GeneID" id="5001804"/>
<evidence type="ECO:0000256" key="2">
    <source>
        <dbReference type="ARBA" id="ARBA00004496"/>
    </source>
</evidence>
<reference evidence="10 11" key="1">
    <citation type="journal article" date="2007" name="Proc. Natl. Acad. Sci. U.S.A.">
        <title>The tiny eukaryote Ostreococcus provides genomic insights into the paradox of plankton speciation.</title>
        <authorList>
            <person name="Palenik B."/>
            <person name="Grimwood J."/>
            <person name="Aerts A."/>
            <person name="Rouze P."/>
            <person name="Salamov A."/>
            <person name="Putnam N."/>
            <person name="Dupont C."/>
            <person name="Jorgensen R."/>
            <person name="Derelle E."/>
            <person name="Rombauts S."/>
            <person name="Zhou K."/>
            <person name="Otillar R."/>
            <person name="Merchant S.S."/>
            <person name="Podell S."/>
            <person name="Gaasterland T."/>
            <person name="Napoli C."/>
            <person name="Gendler K."/>
            <person name="Manuell A."/>
            <person name="Tai V."/>
            <person name="Vallon O."/>
            <person name="Piganeau G."/>
            <person name="Jancek S."/>
            <person name="Heijde M."/>
            <person name="Jabbari K."/>
            <person name="Bowler C."/>
            <person name="Lohr M."/>
            <person name="Robbens S."/>
            <person name="Werner G."/>
            <person name="Dubchak I."/>
            <person name="Pazour G.J."/>
            <person name="Ren Q."/>
            <person name="Paulsen I."/>
            <person name="Delwiche C."/>
            <person name="Schmutz J."/>
            <person name="Rokhsar D."/>
            <person name="Van de Peer Y."/>
            <person name="Moreau H."/>
            <person name="Grigoriev I.V."/>
        </authorList>
    </citation>
    <scope>NUCLEOTIDE SEQUENCE [LARGE SCALE GENOMIC DNA]</scope>
    <source>
        <strain evidence="10 11">CCE9901</strain>
    </source>
</reference>
<dbReference type="Proteomes" id="UP000001568">
    <property type="component" value="Chromosome 5"/>
</dbReference>
<dbReference type="Pfam" id="PF00515">
    <property type="entry name" value="TPR_1"/>
    <property type="match status" value="1"/>
</dbReference>
<keyword evidence="6 8" id="KW-0802">TPR repeat</keyword>
<evidence type="ECO:0000256" key="8">
    <source>
        <dbReference type="PROSITE-ProRule" id="PRU00339"/>
    </source>
</evidence>
<feature type="repeat" description="TPR" evidence="8">
    <location>
        <begin position="573"/>
        <end position="606"/>
    </location>
</feature>
<dbReference type="KEGG" id="olu:OSTLU_31719"/>
<sequence>MSRFMRDLATGGASCEPSDGAGPSSAANPIARVADVLLGDRGTRAREQQIQRASERDQLARGAANAANGLHLAREGLLDGVEDVREGTMRASGRYAAAPVQMVPDARLDARGASALEKSFARNRSAVMARHLQSQGEMEDGFERMRMDDAEMSARAQMAHNAAMLREMQRGDRWARGFQQPLHAQASPSSWAEEFANVETSRHAQWANEFHNHPPPPHTMHAPPRADAWAQEYRSNQGTRWGEEFGAAQNRWADEFSQQHASDVQAPLTDVAAQTAKQSSELAATLNADPKFANSKFAQLMSKLGSGQVVVREDGLQEVNAAPQARHVDQGERWAAEFIEQTQQPQPQWADQFTAQMQRQNPTSQAWAQQFSQREMESQRQSNVDDWAEEFKNVPREWASEFEDMQRNNPEWMQNVWDEMQQNPLSERSNYKFTDPNPYLGQSGLQEKTMELAKTGVLAEAALAAEAWVRQDQSNSEAWYHLGRIQAENDDDQQAIAAMSKAYEANPQNPNVLLALAVSHANELDQDEALGHACEWLGSQERFKHIAAGQAPHTPENVMAMFREAARQAPNDADVQTVLGVMAHLTRNYEDAVNAFQRAANLRPDDHSLWNKIGATQANGAESADAVGAYRRALTIKPNYVRAWSNMGISYANQGRYAESMPYYIRALSMNPNPESPTWGYVRISLGCTGRLDLLEHVDKHDIGALRREFPL</sequence>
<feature type="repeat" description="TPR" evidence="8">
    <location>
        <begin position="476"/>
        <end position="509"/>
    </location>
</feature>
<keyword evidence="5" id="KW-0677">Repeat</keyword>
<evidence type="ECO:0000256" key="3">
    <source>
        <dbReference type="ARBA" id="ARBA00005348"/>
    </source>
</evidence>
<dbReference type="InterPro" id="IPR024111">
    <property type="entry name" value="PEX5/PEX5L"/>
</dbReference>
<dbReference type="PANTHER" id="PTHR10130:SF0">
    <property type="entry name" value="GH08708P"/>
    <property type="match status" value="1"/>
</dbReference>
<feature type="repeat" description="TPR" evidence="8">
    <location>
        <begin position="607"/>
        <end position="640"/>
    </location>
</feature>
<dbReference type="GO" id="GO:0009733">
    <property type="term" value="P:response to auxin"/>
    <property type="evidence" value="ECO:0007669"/>
    <property type="project" value="EnsemblPlants"/>
</dbReference>
<dbReference type="PROSITE" id="PS50293">
    <property type="entry name" value="TPR_REGION"/>
    <property type="match status" value="1"/>
</dbReference>
<evidence type="ECO:0000256" key="7">
    <source>
        <dbReference type="ARBA" id="ARBA00023140"/>
    </source>
</evidence>
<dbReference type="SMART" id="SM00028">
    <property type="entry name" value="TPR"/>
    <property type="match status" value="4"/>
</dbReference>
<dbReference type="EMBL" id="CP000585">
    <property type="protein sequence ID" value="ABO96302.1"/>
    <property type="molecule type" value="Genomic_DNA"/>
</dbReference>
<dbReference type="Gene3D" id="1.25.40.10">
    <property type="entry name" value="Tetratricopeptide repeat domain"/>
    <property type="match status" value="1"/>
</dbReference>
<dbReference type="OMA" id="RISLGCC"/>
<evidence type="ECO:0000256" key="6">
    <source>
        <dbReference type="ARBA" id="ARBA00022803"/>
    </source>
</evidence>
<keyword evidence="11" id="KW-1185">Reference proteome</keyword>
<dbReference type="HOGENOM" id="CLU_021069_0_0_1"/>
<dbReference type="OrthoDB" id="10006023at2759"/>
<dbReference type="InterPro" id="IPR019734">
    <property type="entry name" value="TPR_rpt"/>
</dbReference>
<gene>
    <name evidence="10" type="primary">PEX5</name>
    <name evidence="10" type="ORF">OSTLU_31719</name>
</gene>
<dbReference type="Pfam" id="PF13432">
    <property type="entry name" value="TPR_16"/>
    <property type="match status" value="2"/>
</dbReference>
<dbReference type="GO" id="GO:0005829">
    <property type="term" value="C:cytosol"/>
    <property type="evidence" value="ECO:0007669"/>
    <property type="project" value="TreeGrafter"/>
</dbReference>
<dbReference type="PANTHER" id="PTHR10130">
    <property type="entry name" value="PEROXISOMAL TARGETING SIGNAL 1 RECEPTOR PEX5"/>
    <property type="match status" value="1"/>
</dbReference>
<evidence type="ECO:0000256" key="5">
    <source>
        <dbReference type="ARBA" id="ARBA00022737"/>
    </source>
</evidence>
<proteinExistence type="inferred from homology"/>
<keyword evidence="4" id="KW-0963">Cytoplasm</keyword>
<dbReference type="GO" id="GO:0005052">
    <property type="term" value="F:peroxisome matrix targeting signal-1 binding"/>
    <property type="evidence" value="ECO:0007669"/>
    <property type="project" value="TreeGrafter"/>
</dbReference>
<dbReference type="STRING" id="436017.A4RXJ8"/>
<feature type="region of interest" description="Disordered" evidence="9">
    <location>
        <begin position="1"/>
        <end position="27"/>
    </location>
</feature>
<name>A4RXJ8_OSTLU</name>
<dbReference type="eggNOG" id="KOG1125">
    <property type="taxonomic scope" value="Eukaryota"/>
</dbReference>
<evidence type="ECO:0000313" key="10">
    <source>
        <dbReference type="EMBL" id="ABO96302.1"/>
    </source>
</evidence>
<dbReference type="InterPro" id="IPR011990">
    <property type="entry name" value="TPR-like_helical_dom_sf"/>
</dbReference>
<evidence type="ECO:0000256" key="1">
    <source>
        <dbReference type="ARBA" id="ARBA00004275"/>
    </source>
</evidence>
<protein>
    <submittedName>
        <fullName evidence="10">Peroxisomal targeting signal 1 receptor</fullName>
    </submittedName>
</protein>
<dbReference type="SUPFAM" id="SSF48452">
    <property type="entry name" value="TPR-like"/>
    <property type="match status" value="1"/>
</dbReference>
<evidence type="ECO:0000256" key="9">
    <source>
        <dbReference type="SAM" id="MobiDB-lite"/>
    </source>
</evidence>
<comment type="similarity">
    <text evidence="3">Belongs to the peroxisomal targeting signal receptor family.</text>
</comment>
<dbReference type="GO" id="GO:0016560">
    <property type="term" value="P:protein import into peroxisome matrix, docking"/>
    <property type="evidence" value="ECO:0007669"/>
    <property type="project" value="TreeGrafter"/>
</dbReference>
<keyword evidence="7" id="KW-0576">Peroxisome</keyword>
<dbReference type="RefSeq" id="XP_001418009.1">
    <property type="nucleotide sequence ID" value="XM_001417972.1"/>
</dbReference>
<dbReference type="Gramene" id="ABO96302">
    <property type="protein sequence ID" value="ABO96302"/>
    <property type="gene ID" value="OSTLU_31719"/>
</dbReference>
<dbReference type="GO" id="GO:0005778">
    <property type="term" value="C:peroxisomal membrane"/>
    <property type="evidence" value="ECO:0007669"/>
    <property type="project" value="TreeGrafter"/>
</dbReference>
<keyword evidence="10" id="KW-0675">Receptor</keyword>
<dbReference type="AlphaFoldDB" id="A4RXJ8"/>
<evidence type="ECO:0000313" key="11">
    <source>
        <dbReference type="Proteomes" id="UP000001568"/>
    </source>
</evidence>
<organism evidence="10 11">
    <name type="scientific">Ostreococcus lucimarinus (strain CCE9901)</name>
    <dbReference type="NCBI Taxonomy" id="436017"/>
    <lineage>
        <taxon>Eukaryota</taxon>
        <taxon>Viridiplantae</taxon>
        <taxon>Chlorophyta</taxon>
        <taxon>Mamiellophyceae</taxon>
        <taxon>Mamiellales</taxon>
        <taxon>Bathycoccaceae</taxon>
        <taxon>Ostreococcus</taxon>
    </lineage>
</organism>
<dbReference type="GO" id="GO:0006625">
    <property type="term" value="P:protein targeting to peroxisome"/>
    <property type="evidence" value="ECO:0007669"/>
    <property type="project" value="EnsemblPlants"/>
</dbReference>
<dbReference type="PROSITE" id="PS50005">
    <property type="entry name" value="TPR"/>
    <property type="match status" value="4"/>
</dbReference>
<feature type="repeat" description="TPR" evidence="8">
    <location>
        <begin position="641"/>
        <end position="674"/>
    </location>
</feature>